<name>A0A1H9IYJ7_9BACT</name>
<dbReference type="RefSeq" id="WP_090169780.1">
    <property type="nucleotide sequence ID" value="NZ_FOFB01000016.1"/>
</dbReference>
<evidence type="ECO:0000313" key="2">
    <source>
        <dbReference type="EMBL" id="SEQ79602.1"/>
    </source>
</evidence>
<dbReference type="AlphaFoldDB" id="A0A1H9IYJ7"/>
<dbReference type="OrthoDB" id="8606671at2"/>
<sequence>MKIGRPINQLTARALRRLLSDYRRYTDFNRLGLFRGILESQILNPHEKQEIRDLAKETFRKYYDFLVVKDPYTWDRLEHLGENRNRQQEGQDWKEIRRKQEEILRRKRIRHRNFGVYSRHDCGYETCNVNNCMTRPKGPNRYGSEMSFDSDRYKYARKEKSRRHKQQRRRKDWLKEEW</sequence>
<dbReference type="STRING" id="478744.SAMN05444359_1167"/>
<reference evidence="3" key="1">
    <citation type="submission" date="2016-10" db="EMBL/GenBank/DDBJ databases">
        <authorList>
            <person name="Varghese N."/>
            <person name="Submissions S."/>
        </authorList>
    </citation>
    <scope>NUCLEOTIDE SEQUENCE [LARGE SCALE GENOMIC DNA]</scope>
    <source>
        <strain evidence="3">DSM 24740</strain>
    </source>
</reference>
<gene>
    <name evidence="2" type="ORF">SAMN05444359_1167</name>
</gene>
<dbReference type="Proteomes" id="UP000199021">
    <property type="component" value="Unassembled WGS sequence"/>
</dbReference>
<feature type="region of interest" description="Disordered" evidence="1">
    <location>
        <begin position="156"/>
        <end position="178"/>
    </location>
</feature>
<evidence type="ECO:0000313" key="3">
    <source>
        <dbReference type="Proteomes" id="UP000199021"/>
    </source>
</evidence>
<keyword evidence="3" id="KW-1185">Reference proteome</keyword>
<proteinExistence type="predicted"/>
<evidence type="ECO:0000256" key="1">
    <source>
        <dbReference type="SAM" id="MobiDB-lite"/>
    </source>
</evidence>
<dbReference type="EMBL" id="FOFB01000016">
    <property type="protein sequence ID" value="SEQ79602.1"/>
    <property type="molecule type" value="Genomic_DNA"/>
</dbReference>
<organism evidence="2 3">
    <name type="scientific">Neolewinella agarilytica</name>
    <dbReference type="NCBI Taxonomy" id="478744"/>
    <lineage>
        <taxon>Bacteria</taxon>
        <taxon>Pseudomonadati</taxon>
        <taxon>Bacteroidota</taxon>
        <taxon>Saprospiria</taxon>
        <taxon>Saprospirales</taxon>
        <taxon>Lewinellaceae</taxon>
        <taxon>Neolewinella</taxon>
    </lineage>
</organism>
<feature type="compositionally biased region" description="Basic residues" evidence="1">
    <location>
        <begin position="159"/>
        <end position="172"/>
    </location>
</feature>
<accession>A0A1H9IYJ7</accession>
<dbReference type="InParanoid" id="A0A1H9IYJ7"/>
<protein>
    <submittedName>
        <fullName evidence="2">Uncharacterized protein</fullName>
    </submittedName>
</protein>